<evidence type="ECO:0000256" key="5">
    <source>
        <dbReference type="ARBA" id="ARBA00023136"/>
    </source>
</evidence>
<accession>A0A917M4W4</accession>
<dbReference type="Proteomes" id="UP000600247">
    <property type="component" value="Unassembled WGS sequence"/>
</dbReference>
<gene>
    <name evidence="9" type="ORF">GCM10010918_37190</name>
</gene>
<dbReference type="PROSITE" id="PS51849">
    <property type="entry name" value="RSGI_N"/>
    <property type="match status" value="1"/>
</dbReference>
<keyword evidence="2" id="KW-1003">Cell membrane</keyword>
<sequence>MNRGVVMQVNGKQAVLMTADGRFVSIPLKEKVQIGEEILFEANTGAGTGVAAHKPRRKRSYWYAGAAAAIILLILPILFFVQSDSHPVVAYVSMDINPSIEIGVDAKKKVWELRALNEDGNKIIENIAFKGKPIEQVADSIMQNIAGAHYLSGSEKDIVITSLLLNPSVGPDFEAALALQVDQAIKRMISQLTLDTKTTITALSIPVELRDEAAINGISSGKMAVYLMAKAEGYAIPIESLKQQSIDKVTEPIGGVNTIVEQSDHTSKEKLKELVDKEKQENAAKKDKGNTVPIPVKPATDGGKQATATITNKPGKPSATPGKSPVRKPETPHKPNKPKEPDKKSDWKEQKDRHKAGGSGKEREGKTRGDHRTWDGHKRDKKDKEVRGSRSGDHDWNTGNGKDKGKQKDKREDQDKGHSRGSGKNGKNSDNERKGKGRQHGNGERVA</sequence>
<proteinExistence type="predicted"/>
<dbReference type="AlphaFoldDB" id="A0A917M4W4"/>
<feature type="region of interest" description="Disordered" evidence="6">
    <location>
        <begin position="279"/>
        <end position="447"/>
    </location>
</feature>
<protein>
    <submittedName>
        <fullName evidence="9">Membrane protein</fullName>
    </submittedName>
</protein>
<dbReference type="EMBL" id="BMHY01000007">
    <property type="protein sequence ID" value="GGG77144.1"/>
    <property type="molecule type" value="Genomic_DNA"/>
</dbReference>
<comment type="subcellular location">
    <subcellularLocation>
        <location evidence="1">Cell membrane</location>
        <topology evidence="1">Single-pass membrane protein</topology>
    </subcellularLocation>
</comment>
<keyword evidence="3 7" id="KW-0812">Transmembrane</keyword>
<evidence type="ECO:0000313" key="9">
    <source>
        <dbReference type="EMBL" id="GGG77144.1"/>
    </source>
</evidence>
<keyword evidence="4 7" id="KW-1133">Transmembrane helix</keyword>
<comment type="caution">
    <text evidence="9">The sequence shown here is derived from an EMBL/GenBank/DDBJ whole genome shotgun (WGS) entry which is preliminary data.</text>
</comment>
<dbReference type="Pfam" id="PF23750">
    <property type="entry name" value="RsgI_M"/>
    <property type="match status" value="1"/>
</dbReference>
<feature type="compositionally biased region" description="Basic and acidic residues" evidence="6">
    <location>
        <begin position="360"/>
        <end position="418"/>
    </location>
</feature>
<evidence type="ECO:0000256" key="7">
    <source>
        <dbReference type="SAM" id="Phobius"/>
    </source>
</evidence>
<dbReference type="InterPro" id="IPR024449">
    <property type="entry name" value="Anti-sigma_RsgI_N"/>
</dbReference>
<evidence type="ECO:0000256" key="3">
    <source>
        <dbReference type="ARBA" id="ARBA00022692"/>
    </source>
</evidence>
<evidence type="ECO:0000256" key="2">
    <source>
        <dbReference type="ARBA" id="ARBA00022475"/>
    </source>
</evidence>
<reference evidence="9 10" key="1">
    <citation type="journal article" date="2014" name="Int. J. Syst. Evol. Microbiol.">
        <title>Complete genome sequence of Corynebacterium casei LMG S-19264T (=DSM 44701T), isolated from a smear-ripened cheese.</title>
        <authorList>
            <consortium name="US DOE Joint Genome Institute (JGI-PGF)"/>
            <person name="Walter F."/>
            <person name="Albersmeier A."/>
            <person name="Kalinowski J."/>
            <person name="Ruckert C."/>
        </authorList>
    </citation>
    <scope>NUCLEOTIDE SEQUENCE [LARGE SCALE GENOMIC DNA]</scope>
    <source>
        <strain evidence="9 10">CGMCC 1.15286</strain>
    </source>
</reference>
<keyword evidence="10" id="KW-1185">Reference proteome</keyword>
<evidence type="ECO:0000256" key="4">
    <source>
        <dbReference type="ARBA" id="ARBA00022989"/>
    </source>
</evidence>
<feature type="domain" description="RsgI N-terminal anti-sigma" evidence="8">
    <location>
        <begin position="2"/>
        <end position="49"/>
    </location>
</feature>
<evidence type="ECO:0000256" key="1">
    <source>
        <dbReference type="ARBA" id="ARBA00004162"/>
    </source>
</evidence>
<evidence type="ECO:0000256" key="6">
    <source>
        <dbReference type="SAM" id="MobiDB-lite"/>
    </source>
</evidence>
<dbReference type="InterPro" id="IPR055431">
    <property type="entry name" value="RsgI_M"/>
</dbReference>
<dbReference type="GO" id="GO:0005886">
    <property type="term" value="C:plasma membrane"/>
    <property type="evidence" value="ECO:0007669"/>
    <property type="project" value="UniProtKB-SubCell"/>
</dbReference>
<feature type="transmembrane region" description="Helical" evidence="7">
    <location>
        <begin position="61"/>
        <end position="81"/>
    </location>
</feature>
<evidence type="ECO:0000259" key="8">
    <source>
        <dbReference type="PROSITE" id="PS51849"/>
    </source>
</evidence>
<name>A0A917M4W4_9BACL</name>
<feature type="compositionally biased region" description="Basic and acidic residues" evidence="6">
    <location>
        <begin position="327"/>
        <end position="352"/>
    </location>
</feature>
<keyword evidence="5 7" id="KW-0472">Membrane</keyword>
<evidence type="ECO:0000313" key="10">
    <source>
        <dbReference type="Proteomes" id="UP000600247"/>
    </source>
</evidence>
<dbReference type="RefSeq" id="WP_188890691.1">
    <property type="nucleotide sequence ID" value="NZ_BMHY01000007.1"/>
</dbReference>
<dbReference type="Pfam" id="PF12791">
    <property type="entry name" value="RsgI_N"/>
    <property type="match status" value="1"/>
</dbReference>
<organism evidence="9 10">
    <name type="scientific">Paenibacillus radicis</name>
    <name type="common">ex Gao et al. 2016</name>
    <dbReference type="NCBI Taxonomy" id="1737354"/>
    <lineage>
        <taxon>Bacteria</taxon>
        <taxon>Bacillati</taxon>
        <taxon>Bacillota</taxon>
        <taxon>Bacilli</taxon>
        <taxon>Bacillales</taxon>
        <taxon>Paenibacillaceae</taxon>
        <taxon>Paenibacillus</taxon>
    </lineage>
</organism>
<feature type="compositionally biased region" description="Basic and acidic residues" evidence="6">
    <location>
        <begin position="279"/>
        <end position="289"/>
    </location>
</feature>